<sequence length="168" mass="18669">MERITGTLKYFGPTKEGDKATLTGDWSNGKDKVWVTWAEAKPLRQARTVYKSSEKWDDGKPKWKVDGKPNITLEVTGDGKNSTTKVLTNGAEPDKETPDTAPTGRSTLDTLAKHFAYCLAKAEKIWADTGNADVMYKTAYTLYRDTNSNDHPEDSSAKQEDDDDLPFG</sequence>
<evidence type="ECO:0000256" key="1">
    <source>
        <dbReference type="SAM" id="MobiDB-lite"/>
    </source>
</evidence>
<gene>
    <name evidence="2" type="ORF">LCGC14_0757750</name>
</gene>
<organism evidence="2">
    <name type="scientific">marine sediment metagenome</name>
    <dbReference type="NCBI Taxonomy" id="412755"/>
    <lineage>
        <taxon>unclassified sequences</taxon>
        <taxon>metagenomes</taxon>
        <taxon>ecological metagenomes</taxon>
    </lineage>
</organism>
<protein>
    <submittedName>
        <fullName evidence="2">Uncharacterized protein</fullName>
    </submittedName>
</protein>
<feature type="compositionally biased region" description="Basic and acidic residues" evidence="1">
    <location>
        <begin position="55"/>
        <end position="67"/>
    </location>
</feature>
<comment type="caution">
    <text evidence="2">The sequence shown here is derived from an EMBL/GenBank/DDBJ whole genome shotgun (WGS) entry which is preliminary data.</text>
</comment>
<proteinExistence type="predicted"/>
<accession>A0A0F9Q254</accession>
<feature type="compositionally biased region" description="Basic and acidic residues" evidence="1">
    <location>
        <begin position="147"/>
        <end position="159"/>
    </location>
</feature>
<dbReference type="EMBL" id="LAZR01001857">
    <property type="protein sequence ID" value="KKN38010.1"/>
    <property type="molecule type" value="Genomic_DNA"/>
</dbReference>
<reference evidence="2" key="1">
    <citation type="journal article" date="2015" name="Nature">
        <title>Complex archaea that bridge the gap between prokaryotes and eukaryotes.</title>
        <authorList>
            <person name="Spang A."/>
            <person name="Saw J.H."/>
            <person name="Jorgensen S.L."/>
            <person name="Zaremba-Niedzwiedzka K."/>
            <person name="Martijn J."/>
            <person name="Lind A.E."/>
            <person name="van Eijk R."/>
            <person name="Schleper C."/>
            <person name="Guy L."/>
            <person name="Ettema T.J."/>
        </authorList>
    </citation>
    <scope>NUCLEOTIDE SEQUENCE</scope>
</reference>
<feature type="region of interest" description="Disordered" evidence="1">
    <location>
        <begin position="145"/>
        <end position="168"/>
    </location>
</feature>
<feature type="region of interest" description="Disordered" evidence="1">
    <location>
        <begin position="55"/>
        <end position="106"/>
    </location>
</feature>
<dbReference type="AlphaFoldDB" id="A0A0F9Q254"/>
<name>A0A0F9Q254_9ZZZZ</name>
<evidence type="ECO:0000313" key="2">
    <source>
        <dbReference type="EMBL" id="KKN38010.1"/>
    </source>
</evidence>